<dbReference type="NCBIfam" id="TIGR02209">
    <property type="entry name" value="ftsL_broad"/>
    <property type="match status" value="1"/>
</dbReference>
<dbReference type="Proteomes" id="UP000196138">
    <property type="component" value="Chromosome"/>
</dbReference>
<keyword evidence="12" id="KW-1185">Reference proteome</keyword>
<keyword evidence="5 8" id="KW-1133">Transmembrane helix</keyword>
<dbReference type="GO" id="GO:0043093">
    <property type="term" value="P:FtsZ-dependent cytokinesis"/>
    <property type="evidence" value="ECO:0007669"/>
    <property type="project" value="UniProtKB-UniRule"/>
</dbReference>
<name>A0A1Y0ERH3_9BURK</name>
<dbReference type="RefSeq" id="WP_087283202.1">
    <property type="nucleotide sequence ID" value="NZ_CP021455.1"/>
</dbReference>
<accession>A0A1Y0ERH3</accession>
<evidence type="ECO:0000256" key="4">
    <source>
        <dbReference type="ARBA" id="ARBA00022692"/>
    </source>
</evidence>
<evidence type="ECO:0000313" key="11">
    <source>
        <dbReference type="EMBL" id="ARU06247.1"/>
    </source>
</evidence>
<keyword evidence="2 8" id="KW-1003">Cell membrane</keyword>
<organism evidence="11 12">
    <name type="scientific">Comamonas serinivorans</name>
    <dbReference type="NCBI Taxonomy" id="1082851"/>
    <lineage>
        <taxon>Bacteria</taxon>
        <taxon>Pseudomonadati</taxon>
        <taxon>Pseudomonadota</taxon>
        <taxon>Betaproteobacteria</taxon>
        <taxon>Burkholderiales</taxon>
        <taxon>Comamonadaceae</taxon>
        <taxon>Comamonas</taxon>
    </lineage>
</organism>
<dbReference type="KEGG" id="cser:CCO03_17580"/>
<gene>
    <name evidence="8" type="primary">ftsL</name>
    <name evidence="11" type="ORF">CCO03_17580</name>
</gene>
<evidence type="ECO:0000256" key="3">
    <source>
        <dbReference type="ARBA" id="ARBA00022618"/>
    </source>
</evidence>
<feature type="compositionally biased region" description="Polar residues" evidence="10">
    <location>
        <begin position="102"/>
        <end position="115"/>
    </location>
</feature>
<comment type="subcellular location">
    <subcellularLocation>
        <location evidence="8">Cell inner membrane</location>
        <topology evidence="8">Single-pass type II membrane protein</topology>
    </subcellularLocation>
    <subcellularLocation>
        <location evidence="1">Cell membrane</location>
        <topology evidence="1">Single-pass type II membrane protein</topology>
    </subcellularLocation>
    <text evidence="8">Localizes to the division septum where it forms a ring structure.</text>
</comment>
<dbReference type="Pfam" id="PF04999">
    <property type="entry name" value="FtsL"/>
    <property type="match status" value="1"/>
</dbReference>
<dbReference type="PANTHER" id="PTHR37479:SF1">
    <property type="entry name" value="CELL DIVISION PROTEIN FTSL"/>
    <property type="match status" value="1"/>
</dbReference>
<evidence type="ECO:0000256" key="8">
    <source>
        <dbReference type="HAMAP-Rule" id="MF_00910"/>
    </source>
</evidence>
<sequence length="115" mass="12409">MGKFNIVLLVVVVLTGLYTVQVQYESRRLFTALDRAVAEQHRLETENARLTVDKRAEATSLRVESLATTKLSMRVATPATTEYISGAMLPAPKTTEAAQLAGASQASDSQAEGEP</sequence>
<evidence type="ECO:0000256" key="10">
    <source>
        <dbReference type="SAM" id="MobiDB-lite"/>
    </source>
</evidence>
<dbReference type="EMBL" id="CP021455">
    <property type="protein sequence ID" value="ARU06247.1"/>
    <property type="molecule type" value="Genomic_DNA"/>
</dbReference>
<dbReference type="HAMAP" id="MF_00910">
    <property type="entry name" value="FtsL"/>
    <property type="match status" value="1"/>
</dbReference>
<proteinExistence type="inferred from homology"/>
<dbReference type="InterPro" id="IPR011922">
    <property type="entry name" value="Cell_div_FtsL"/>
</dbReference>
<keyword evidence="4 8" id="KW-0812">Transmembrane</keyword>
<comment type="similarity">
    <text evidence="8">Belongs to the FtsL family.</text>
</comment>
<evidence type="ECO:0000256" key="1">
    <source>
        <dbReference type="ARBA" id="ARBA00004401"/>
    </source>
</evidence>
<keyword evidence="7 8" id="KW-0131">Cell cycle</keyword>
<feature type="region of interest" description="Disordered" evidence="10">
    <location>
        <begin position="96"/>
        <end position="115"/>
    </location>
</feature>
<keyword evidence="6 8" id="KW-0472">Membrane</keyword>
<keyword evidence="3 8" id="KW-0132">Cell division</keyword>
<reference evidence="11 12" key="1">
    <citation type="submission" date="2017-05" db="EMBL/GenBank/DDBJ databases">
        <authorList>
            <person name="Song R."/>
            <person name="Chenine A.L."/>
            <person name="Ruprecht R.M."/>
        </authorList>
    </citation>
    <scope>NUCLEOTIDE SEQUENCE [LARGE SCALE GENOMIC DNA]</scope>
    <source>
        <strain evidence="11 12">DSM 26136</strain>
    </source>
</reference>
<dbReference type="PANTHER" id="PTHR37479">
    <property type="entry name" value="CELL DIVISION PROTEIN FTSL"/>
    <property type="match status" value="1"/>
</dbReference>
<keyword evidence="8" id="KW-0997">Cell inner membrane</keyword>
<comment type="subunit">
    <text evidence="8">Part of a complex composed of FtsB, FtsL and FtsQ.</text>
</comment>
<dbReference type="GO" id="GO:0005886">
    <property type="term" value="C:plasma membrane"/>
    <property type="evidence" value="ECO:0007669"/>
    <property type="project" value="UniProtKB-SubCell"/>
</dbReference>
<evidence type="ECO:0000256" key="5">
    <source>
        <dbReference type="ARBA" id="ARBA00022989"/>
    </source>
</evidence>
<evidence type="ECO:0000313" key="12">
    <source>
        <dbReference type="Proteomes" id="UP000196138"/>
    </source>
</evidence>
<comment type="function">
    <text evidence="8">Essential cell division protein. May link together the upstream cell division proteins, which are predominantly cytoplasmic, with the downstream cell division proteins, which are predominantly periplasmic.</text>
</comment>
<protein>
    <recommendedName>
        <fullName evidence="8 9">Cell division protein FtsL</fullName>
    </recommendedName>
</protein>
<evidence type="ECO:0000256" key="7">
    <source>
        <dbReference type="ARBA" id="ARBA00023306"/>
    </source>
</evidence>
<evidence type="ECO:0000256" key="2">
    <source>
        <dbReference type="ARBA" id="ARBA00022475"/>
    </source>
</evidence>
<dbReference type="AlphaFoldDB" id="A0A1Y0ERH3"/>
<dbReference type="OrthoDB" id="5298556at2"/>
<dbReference type="GO" id="GO:0032153">
    <property type="term" value="C:cell division site"/>
    <property type="evidence" value="ECO:0007669"/>
    <property type="project" value="UniProtKB-UniRule"/>
</dbReference>
<evidence type="ECO:0000256" key="9">
    <source>
        <dbReference type="NCBIfam" id="TIGR02209"/>
    </source>
</evidence>
<evidence type="ECO:0000256" key="6">
    <source>
        <dbReference type="ARBA" id="ARBA00023136"/>
    </source>
</evidence>